<organism evidence="2 3">
    <name type="scientific">Micromonospora phaseoli</name>
    <dbReference type="NCBI Taxonomy" id="1144548"/>
    <lineage>
        <taxon>Bacteria</taxon>
        <taxon>Bacillati</taxon>
        <taxon>Actinomycetota</taxon>
        <taxon>Actinomycetes</taxon>
        <taxon>Micromonosporales</taxon>
        <taxon>Micromonosporaceae</taxon>
        <taxon>Micromonospora</taxon>
    </lineage>
</organism>
<evidence type="ECO:0000313" key="2">
    <source>
        <dbReference type="EMBL" id="SEJ37414.1"/>
    </source>
</evidence>
<evidence type="ECO:0008006" key="4">
    <source>
        <dbReference type="Google" id="ProtNLM"/>
    </source>
</evidence>
<gene>
    <name evidence="2" type="ORF">SAMN05443287_104101</name>
</gene>
<dbReference type="Proteomes" id="UP000198707">
    <property type="component" value="Unassembled WGS sequence"/>
</dbReference>
<sequence>MTIAGIGTALAVGLAVGWLGRFVLPGRPAVPLWLTMTIGGVAALLGAITAWLAGVQGFSLLSLVVQAGLAATGVVIVIATAGKERSDSR</sequence>
<protein>
    <recommendedName>
        <fullName evidence="4">Transglycosylase associated protein</fullName>
    </recommendedName>
</protein>
<feature type="transmembrane region" description="Helical" evidence="1">
    <location>
        <begin position="6"/>
        <end position="24"/>
    </location>
</feature>
<keyword evidence="3" id="KW-1185">Reference proteome</keyword>
<dbReference type="STRING" id="1144548.SAMN05443287_104101"/>
<accession>A0A1H6YC11</accession>
<keyword evidence="1" id="KW-1133">Transmembrane helix</keyword>
<dbReference type="AlphaFoldDB" id="A0A1H6YC11"/>
<keyword evidence="1" id="KW-0812">Transmembrane</keyword>
<dbReference type="EMBL" id="FNYV01000004">
    <property type="protein sequence ID" value="SEJ37414.1"/>
    <property type="molecule type" value="Genomic_DNA"/>
</dbReference>
<name>A0A1H6YC11_9ACTN</name>
<dbReference type="RefSeq" id="WP_092379607.1">
    <property type="nucleotide sequence ID" value="NZ_BOPI01000027.1"/>
</dbReference>
<reference evidence="3" key="1">
    <citation type="submission" date="2016-10" db="EMBL/GenBank/DDBJ databases">
        <authorList>
            <person name="Varghese N."/>
            <person name="Submissions S."/>
        </authorList>
    </citation>
    <scope>NUCLEOTIDE SEQUENCE [LARGE SCALE GENOMIC DNA]</scope>
    <source>
        <strain evidence="3">CGMCC 4.7038</strain>
    </source>
</reference>
<dbReference type="OrthoDB" id="3404914at2"/>
<evidence type="ECO:0000256" key="1">
    <source>
        <dbReference type="SAM" id="Phobius"/>
    </source>
</evidence>
<feature type="transmembrane region" description="Helical" evidence="1">
    <location>
        <begin position="58"/>
        <end position="81"/>
    </location>
</feature>
<evidence type="ECO:0000313" key="3">
    <source>
        <dbReference type="Proteomes" id="UP000198707"/>
    </source>
</evidence>
<keyword evidence="1" id="KW-0472">Membrane</keyword>
<feature type="transmembrane region" description="Helical" evidence="1">
    <location>
        <begin position="31"/>
        <end position="52"/>
    </location>
</feature>
<proteinExistence type="predicted"/>